<keyword evidence="1" id="KW-1133">Transmembrane helix</keyword>
<protein>
    <submittedName>
        <fullName evidence="2">Uncharacterized protein</fullName>
    </submittedName>
</protein>
<feature type="transmembrane region" description="Helical" evidence="1">
    <location>
        <begin position="6"/>
        <end position="34"/>
    </location>
</feature>
<evidence type="ECO:0000313" key="2">
    <source>
        <dbReference type="EMBL" id="CAF4023687.1"/>
    </source>
</evidence>
<accession>A0A819PUY2</accession>
<keyword evidence="1" id="KW-0472">Membrane</keyword>
<keyword evidence="1" id="KW-0812">Transmembrane</keyword>
<dbReference type="AlphaFoldDB" id="A0A819PUY2"/>
<evidence type="ECO:0000313" key="3">
    <source>
        <dbReference type="Proteomes" id="UP000663823"/>
    </source>
</evidence>
<name>A0A819PUY2_9BILA</name>
<evidence type="ECO:0000256" key="1">
    <source>
        <dbReference type="SAM" id="Phobius"/>
    </source>
</evidence>
<feature type="transmembrane region" description="Helical" evidence="1">
    <location>
        <begin position="55"/>
        <end position="75"/>
    </location>
</feature>
<sequence>MRHGIVGFVLTLISLIHGSFASVISAIVLGIIIYHQYHNRLRREEKITLILSANIYFYMNLYVVVLVSCNIHTLLGDIYEKNFDSSWCTFRGYLITVACCTLFNAFAIQTT</sequence>
<dbReference type="EMBL" id="CAJOAX010008014">
    <property type="protein sequence ID" value="CAF4023687.1"/>
    <property type="molecule type" value="Genomic_DNA"/>
</dbReference>
<reference evidence="2" key="1">
    <citation type="submission" date="2021-02" db="EMBL/GenBank/DDBJ databases">
        <authorList>
            <person name="Nowell W R."/>
        </authorList>
    </citation>
    <scope>NUCLEOTIDE SEQUENCE</scope>
</reference>
<feature type="transmembrane region" description="Helical" evidence="1">
    <location>
        <begin position="90"/>
        <end position="108"/>
    </location>
</feature>
<comment type="caution">
    <text evidence="2">The sequence shown here is derived from an EMBL/GenBank/DDBJ whole genome shotgun (WGS) entry which is preliminary data.</text>
</comment>
<gene>
    <name evidence="2" type="ORF">OTI717_LOCUS30245</name>
</gene>
<dbReference type="Proteomes" id="UP000663823">
    <property type="component" value="Unassembled WGS sequence"/>
</dbReference>
<proteinExistence type="predicted"/>
<organism evidence="2 3">
    <name type="scientific">Rotaria sordida</name>
    <dbReference type="NCBI Taxonomy" id="392033"/>
    <lineage>
        <taxon>Eukaryota</taxon>
        <taxon>Metazoa</taxon>
        <taxon>Spiralia</taxon>
        <taxon>Gnathifera</taxon>
        <taxon>Rotifera</taxon>
        <taxon>Eurotatoria</taxon>
        <taxon>Bdelloidea</taxon>
        <taxon>Philodinida</taxon>
        <taxon>Philodinidae</taxon>
        <taxon>Rotaria</taxon>
    </lineage>
</organism>